<proteinExistence type="predicted"/>
<dbReference type="InterPro" id="IPR008271">
    <property type="entry name" value="Ser/Thr_kinase_AS"/>
</dbReference>
<dbReference type="Gene3D" id="3.30.200.20">
    <property type="entry name" value="Phosphorylase Kinase, domain 1"/>
    <property type="match status" value="1"/>
</dbReference>
<feature type="compositionally biased region" description="Basic and acidic residues" evidence="7">
    <location>
        <begin position="302"/>
        <end position="316"/>
    </location>
</feature>
<evidence type="ECO:0000256" key="5">
    <source>
        <dbReference type="ARBA" id="ARBA00022840"/>
    </source>
</evidence>
<feature type="region of interest" description="Disordered" evidence="7">
    <location>
        <begin position="281"/>
        <end position="316"/>
    </location>
</feature>
<dbReference type="SMART" id="SM00220">
    <property type="entry name" value="S_TKc"/>
    <property type="match status" value="1"/>
</dbReference>
<dbReference type="PANTHER" id="PTHR43289:SF6">
    <property type="entry name" value="SERINE_THREONINE-PROTEIN KINASE NEKL-3"/>
    <property type="match status" value="1"/>
</dbReference>
<dbReference type="PROSITE" id="PS00107">
    <property type="entry name" value="PROTEIN_KINASE_ATP"/>
    <property type="match status" value="1"/>
</dbReference>
<sequence length="553" mass="61612">MNQEQTGRYVMGDAVGGGRYRIVGMLGKGGMGEVYAAEDSRLQGKLRALKVNRPPSEDGLFHAEEAVMLMRLNHPNLPLIVDYYPPDELGAEILVMDYIDGVTLQAHLEIHHGKVALMEIIRTGLQLCQALIYLHSQYPPIIHRDLKPTNVMIDRSGHVRLIDFGIARRYKADAGQDTVQLGTPGFAAPEQEGAGQSDARTDIFGLGALIYYLLSGGHPPASYSASIAQLPSSVPEPLLTVIGRMLERHPRLRYSSMQEASEALQACLDSLFTHPIARQSDAPWNQEGLGNERTNRRMAQIKPDRRQQSADRRSDNKPLHIAVASLAPCSGGTFVAITLAKLLGLRGVECAAFEHPSLSPEWHALLDCSRSRKHAAHSGDSVPDPRYIRYGDAHVSWHVLQPEQADALADESIKYRLMVEAYPNHAKVTDVSSHWKTEASLETFLLSADVVLFVADPHAYKWSAARLAAAERIRFERSAAGLPTWWLANKDMRFQGRAEWLSLLPAQPIAAIPQLPMEEWLQLLWQGKWMTSDRKLLAVMEKAFQPLLRKLFE</sequence>
<evidence type="ECO:0000259" key="8">
    <source>
        <dbReference type="PROSITE" id="PS50011"/>
    </source>
</evidence>
<keyword evidence="4 9" id="KW-0418">Kinase</keyword>
<keyword evidence="5 6" id="KW-0067">ATP-binding</keyword>
<dbReference type="Gene3D" id="1.10.510.10">
    <property type="entry name" value="Transferase(Phosphotransferase) domain 1"/>
    <property type="match status" value="1"/>
</dbReference>
<dbReference type="PROSITE" id="PS50011">
    <property type="entry name" value="PROTEIN_KINASE_DOM"/>
    <property type="match status" value="1"/>
</dbReference>
<evidence type="ECO:0000313" key="10">
    <source>
        <dbReference type="Proteomes" id="UP001057877"/>
    </source>
</evidence>
<dbReference type="InterPro" id="IPR017441">
    <property type="entry name" value="Protein_kinase_ATP_BS"/>
</dbReference>
<evidence type="ECO:0000256" key="3">
    <source>
        <dbReference type="ARBA" id="ARBA00022741"/>
    </source>
</evidence>
<feature type="binding site" evidence="6">
    <location>
        <position position="50"/>
    </location>
    <ligand>
        <name>ATP</name>
        <dbReference type="ChEBI" id="CHEBI:30616"/>
    </ligand>
</feature>
<dbReference type="GO" id="GO:0004674">
    <property type="term" value="F:protein serine/threonine kinase activity"/>
    <property type="evidence" value="ECO:0007669"/>
    <property type="project" value="UniProtKB-KW"/>
</dbReference>
<gene>
    <name evidence="9" type="ORF">L1F29_19600</name>
</gene>
<dbReference type="PROSITE" id="PS00108">
    <property type="entry name" value="PROTEIN_KINASE_ST"/>
    <property type="match status" value="1"/>
</dbReference>
<dbReference type="EMBL" id="CP091430">
    <property type="protein sequence ID" value="UVI27672.1"/>
    <property type="molecule type" value="Genomic_DNA"/>
</dbReference>
<evidence type="ECO:0000256" key="2">
    <source>
        <dbReference type="ARBA" id="ARBA00022679"/>
    </source>
</evidence>
<dbReference type="SUPFAM" id="SSF56112">
    <property type="entry name" value="Protein kinase-like (PK-like)"/>
    <property type="match status" value="1"/>
</dbReference>
<evidence type="ECO:0000256" key="7">
    <source>
        <dbReference type="SAM" id="MobiDB-lite"/>
    </source>
</evidence>
<evidence type="ECO:0000256" key="4">
    <source>
        <dbReference type="ARBA" id="ARBA00022777"/>
    </source>
</evidence>
<dbReference type="EC" id="2.7.11.1" evidence="1"/>
<keyword evidence="3 6" id="KW-0547">Nucleotide-binding</keyword>
<dbReference type="CDD" id="cd14014">
    <property type="entry name" value="STKc_PknB_like"/>
    <property type="match status" value="1"/>
</dbReference>
<dbReference type="InterPro" id="IPR000719">
    <property type="entry name" value="Prot_kinase_dom"/>
</dbReference>
<feature type="domain" description="Protein kinase" evidence="8">
    <location>
        <begin position="20"/>
        <end position="277"/>
    </location>
</feature>
<dbReference type="Pfam" id="PF00069">
    <property type="entry name" value="Pkinase"/>
    <property type="match status" value="1"/>
</dbReference>
<dbReference type="Proteomes" id="UP001057877">
    <property type="component" value="Chromosome"/>
</dbReference>
<protein>
    <recommendedName>
        <fullName evidence="1">non-specific serine/threonine protein kinase</fullName>
        <ecNumber evidence="1">2.7.11.1</ecNumber>
    </recommendedName>
</protein>
<dbReference type="InterPro" id="IPR011009">
    <property type="entry name" value="Kinase-like_dom_sf"/>
</dbReference>
<evidence type="ECO:0000313" key="9">
    <source>
        <dbReference type="EMBL" id="UVI27672.1"/>
    </source>
</evidence>
<evidence type="ECO:0000256" key="6">
    <source>
        <dbReference type="PROSITE-ProRule" id="PRU10141"/>
    </source>
</evidence>
<evidence type="ECO:0000256" key="1">
    <source>
        <dbReference type="ARBA" id="ARBA00012513"/>
    </source>
</evidence>
<name>A0ABY5S480_9BACL</name>
<organism evidence="9 10">
    <name type="scientific">Paenibacillus spongiae</name>
    <dbReference type="NCBI Taxonomy" id="2909671"/>
    <lineage>
        <taxon>Bacteria</taxon>
        <taxon>Bacillati</taxon>
        <taxon>Bacillota</taxon>
        <taxon>Bacilli</taxon>
        <taxon>Bacillales</taxon>
        <taxon>Paenibacillaceae</taxon>
        <taxon>Paenibacillus</taxon>
    </lineage>
</organism>
<dbReference type="PANTHER" id="PTHR43289">
    <property type="entry name" value="MITOGEN-ACTIVATED PROTEIN KINASE KINASE KINASE 20-RELATED"/>
    <property type="match status" value="1"/>
</dbReference>
<keyword evidence="10" id="KW-1185">Reference proteome</keyword>
<dbReference type="RefSeq" id="WP_258383762.1">
    <property type="nucleotide sequence ID" value="NZ_CP091430.1"/>
</dbReference>
<keyword evidence="9" id="KW-0723">Serine/threonine-protein kinase</keyword>
<accession>A0ABY5S480</accession>
<reference evidence="9" key="1">
    <citation type="submission" date="2022-01" db="EMBL/GenBank/DDBJ databases">
        <title>Paenibacillus spongiae sp. nov., isolated from marine sponge.</title>
        <authorList>
            <person name="Li Z."/>
            <person name="Zhang M."/>
        </authorList>
    </citation>
    <scope>NUCLEOTIDE SEQUENCE</scope>
    <source>
        <strain evidence="9">PHS-Z3</strain>
    </source>
</reference>
<keyword evidence="2" id="KW-0808">Transferase</keyword>